<protein>
    <submittedName>
        <fullName evidence="1">Uncharacterized protein</fullName>
    </submittedName>
</protein>
<accession>A0AAD7CT65</accession>
<gene>
    <name evidence="1" type="ORF">B0H17DRAFT_1144543</name>
</gene>
<comment type="caution">
    <text evidence="1">The sequence shown here is derived from an EMBL/GenBank/DDBJ whole genome shotgun (WGS) entry which is preliminary data.</text>
</comment>
<evidence type="ECO:0000313" key="2">
    <source>
        <dbReference type="Proteomes" id="UP001221757"/>
    </source>
</evidence>
<keyword evidence="2" id="KW-1185">Reference proteome</keyword>
<organism evidence="1 2">
    <name type="scientific">Mycena rosella</name>
    <name type="common">Pink bonnet</name>
    <name type="synonym">Agaricus rosellus</name>
    <dbReference type="NCBI Taxonomy" id="1033263"/>
    <lineage>
        <taxon>Eukaryota</taxon>
        <taxon>Fungi</taxon>
        <taxon>Dikarya</taxon>
        <taxon>Basidiomycota</taxon>
        <taxon>Agaricomycotina</taxon>
        <taxon>Agaricomycetes</taxon>
        <taxon>Agaricomycetidae</taxon>
        <taxon>Agaricales</taxon>
        <taxon>Marasmiineae</taxon>
        <taxon>Mycenaceae</taxon>
        <taxon>Mycena</taxon>
    </lineage>
</organism>
<name>A0AAD7CT65_MYCRO</name>
<dbReference type="EMBL" id="JARKIE010000247">
    <property type="protein sequence ID" value="KAJ7661737.1"/>
    <property type="molecule type" value="Genomic_DNA"/>
</dbReference>
<sequence>MGCGRREADSGKLSKIAGERVAQRRRRWDSEALRVISGEGVDEIVNTFANVLRITHDGSVVPRKLGGAVFFMGIIKQGSIFVLWVENPARPLMMGWKAIHFPPDLRCIIARSGGTTDGFDGVLIVPGLCIYSVAAQYGRNGTFGAFGRKAKQRQMIGYHRGKRHPPIVINGYLRPITRLDFVVIFGVLIIRDSTEPAACGGSGVDGIRARTQHGARSGGGGGVDGISARPDGAACTHDLGGASTVGCCDYTPYYFGDFMVTGRGTHPFDAKLMPRCARAVMATTTVMVMVMVMEVTSKAEY</sequence>
<evidence type="ECO:0000313" key="1">
    <source>
        <dbReference type="EMBL" id="KAJ7661737.1"/>
    </source>
</evidence>
<dbReference type="AlphaFoldDB" id="A0AAD7CT65"/>
<proteinExistence type="predicted"/>
<reference evidence="1" key="1">
    <citation type="submission" date="2023-03" db="EMBL/GenBank/DDBJ databases">
        <title>Massive genome expansion in bonnet fungi (Mycena s.s.) driven by repeated elements and novel gene families across ecological guilds.</title>
        <authorList>
            <consortium name="Lawrence Berkeley National Laboratory"/>
            <person name="Harder C.B."/>
            <person name="Miyauchi S."/>
            <person name="Viragh M."/>
            <person name="Kuo A."/>
            <person name="Thoen E."/>
            <person name="Andreopoulos B."/>
            <person name="Lu D."/>
            <person name="Skrede I."/>
            <person name="Drula E."/>
            <person name="Henrissat B."/>
            <person name="Morin E."/>
            <person name="Kohler A."/>
            <person name="Barry K."/>
            <person name="LaButti K."/>
            <person name="Morin E."/>
            <person name="Salamov A."/>
            <person name="Lipzen A."/>
            <person name="Mereny Z."/>
            <person name="Hegedus B."/>
            <person name="Baldrian P."/>
            <person name="Stursova M."/>
            <person name="Weitz H."/>
            <person name="Taylor A."/>
            <person name="Grigoriev I.V."/>
            <person name="Nagy L.G."/>
            <person name="Martin F."/>
            <person name="Kauserud H."/>
        </authorList>
    </citation>
    <scope>NUCLEOTIDE SEQUENCE</scope>
    <source>
        <strain evidence="1">CBHHK067</strain>
    </source>
</reference>
<dbReference type="Proteomes" id="UP001221757">
    <property type="component" value="Unassembled WGS sequence"/>
</dbReference>